<evidence type="ECO:0000313" key="2">
    <source>
        <dbReference type="EMBL" id="GAA1561672.1"/>
    </source>
</evidence>
<dbReference type="Proteomes" id="UP001501791">
    <property type="component" value="Unassembled WGS sequence"/>
</dbReference>
<comment type="caution">
    <text evidence="2">The sequence shown here is derived from an EMBL/GenBank/DDBJ whole genome shotgun (WGS) entry which is preliminary data.</text>
</comment>
<name>A0ABN2CNS4_9MICO</name>
<proteinExistence type="predicted"/>
<sequence length="62" mass="6632">MDAGDLQNDESAATLGPRFMVGDEVIADHPVIVENGVMARGHDAVADGPPAQRDGLEEMWEQ</sequence>
<reference evidence="2 3" key="1">
    <citation type="journal article" date="2019" name="Int. J. Syst. Evol. Microbiol.">
        <title>The Global Catalogue of Microorganisms (GCM) 10K type strain sequencing project: providing services to taxonomists for standard genome sequencing and annotation.</title>
        <authorList>
            <consortium name="The Broad Institute Genomics Platform"/>
            <consortium name="The Broad Institute Genome Sequencing Center for Infectious Disease"/>
            <person name="Wu L."/>
            <person name="Ma J."/>
        </authorList>
    </citation>
    <scope>NUCLEOTIDE SEQUENCE [LARGE SCALE GENOMIC DNA]</scope>
    <source>
        <strain evidence="2 3">JCM 13319</strain>
    </source>
</reference>
<organism evidence="2 3">
    <name type="scientific">Brevibacterium picturae</name>
    <dbReference type="NCBI Taxonomy" id="260553"/>
    <lineage>
        <taxon>Bacteria</taxon>
        <taxon>Bacillati</taxon>
        <taxon>Actinomycetota</taxon>
        <taxon>Actinomycetes</taxon>
        <taxon>Micrococcales</taxon>
        <taxon>Brevibacteriaceae</taxon>
        <taxon>Brevibacterium</taxon>
    </lineage>
</organism>
<evidence type="ECO:0000256" key="1">
    <source>
        <dbReference type="SAM" id="MobiDB-lite"/>
    </source>
</evidence>
<protein>
    <submittedName>
        <fullName evidence="2">Uncharacterized protein</fullName>
    </submittedName>
</protein>
<keyword evidence="3" id="KW-1185">Reference proteome</keyword>
<evidence type="ECO:0000313" key="3">
    <source>
        <dbReference type="Proteomes" id="UP001501791"/>
    </source>
</evidence>
<dbReference type="EMBL" id="BAAALY010000019">
    <property type="protein sequence ID" value="GAA1561672.1"/>
    <property type="molecule type" value="Genomic_DNA"/>
</dbReference>
<accession>A0ABN2CNS4</accession>
<gene>
    <name evidence="2" type="ORF">GCM10009691_39340</name>
</gene>
<feature type="region of interest" description="Disordered" evidence="1">
    <location>
        <begin position="42"/>
        <end position="62"/>
    </location>
</feature>